<dbReference type="EMBL" id="KL367721">
    <property type="protein sequence ID" value="KFD59879.1"/>
    <property type="molecule type" value="Genomic_DNA"/>
</dbReference>
<accession>A0A085MRN3</accession>
<sequence length="73" mass="8624">MGRSCYYWPNAVLPYEPVHLYQCIPASEDEAAMKLRYSMLSCSYLMCNYKLVKRKRFASFYAEPSKCYKQVDS</sequence>
<proteinExistence type="predicted"/>
<evidence type="ECO:0000313" key="1">
    <source>
        <dbReference type="EMBL" id="KFD55041.1"/>
    </source>
</evidence>
<reference evidence="2 3" key="1">
    <citation type="journal article" date="2014" name="Nat. Genet.">
        <title>Genome and transcriptome of the porcine whipworm Trichuris suis.</title>
        <authorList>
            <person name="Jex A.R."/>
            <person name="Nejsum P."/>
            <person name="Schwarz E.M."/>
            <person name="Hu L."/>
            <person name="Young N.D."/>
            <person name="Hall R.S."/>
            <person name="Korhonen P.K."/>
            <person name="Liao S."/>
            <person name="Thamsborg S."/>
            <person name="Xia J."/>
            <person name="Xu P."/>
            <person name="Wang S."/>
            <person name="Scheerlinck J.P."/>
            <person name="Hofmann A."/>
            <person name="Sternberg P.W."/>
            <person name="Wang J."/>
            <person name="Gasser R.B."/>
        </authorList>
    </citation>
    <scope>NUCLEOTIDE SEQUENCE [LARGE SCALE GENOMIC DNA]</scope>
    <source>
        <strain evidence="2">DCEP-RM93F</strain>
        <strain evidence="1">DCEP-RM93M</strain>
    </source>
</reference>
<organism evidence="2">
    <name type="scientific">Trichuris suis</name>
    <name type="common">pig whipworm</name>
    <dbReference type="NCBI Taxonomy" id="68888"/>
    <lineage>
        <taxon>Eukaryota</taxon>
        <taxon>Metazoa</taxon>
        <taxon>Ecdysozoa</taxon>
        <taxon>Nematoda</taxon>
        <taxon>Enoplea</taxon>
        <taxon>Dorylaimia</taxon>
        <taxon>Trichinellida</taxon>
        <taxon>Trichuridae</taxon>
        <taxon>Trichuris</taxon>
    </lineage>
</organism>
<dbReference type="Proteomes" id="UP000030758">
    <property type="component" value="Unassembled WGS sequence"/>
</dbReference>
<keyword evidence="3" id="KW-1185">Reference proteome</keyword>
<gene>
    <name evidence="1" type="ORF">M513_03959</name>
    <name evidence="2" type="ORF">M514_03959</name>
</gene>
<name>A0A085MRN3_9BILA</name>
<dbReference type="EMBL" id="KL363202">
    <property type="protein sequence ID" value="KFD55041.1"/>
    <property type="molecule type" value="Genomic_DNA"/>
</dbReference>
<dbReference type="Proteomes" id="UP000030764">
    <property type="component" value="Unassembled WGS sequence"/>
</dbReference>
<dbReference type="AlphaFoldDB" id="A0A085MRN3"/>
<evidence type="ECO:0000313" key="2">
    <source>
        <dbReference type="EMBL" id="KFD59879.1"/>
    </source>
</evidence>
<protein>
    <submittedName>
        <fullName evidence="2">Uncharacterized protein</fullName>
    </submittedName>
</protein>
<evidence type="ECO:0000313" key="3">
    <source>
        <dbReference type="Proteomes" id="UP000030764"/>
    </source>
</evidence>